<comment type="caution">
    <text evidence="1">The sequence shown here is derived from an EMBL/GenBank/DDBJ whole genome shotgun (WGS) entry which is preliminary data.</text>
</comment>
<dbReference type="Proteomes" id="UP001500842">
    <property type="component" value="Unassembled WGS sequence"/>
</dbReference>
<name>A0ABN2AHK9_9ACTN</name>
<gene>
    <name evidence="1" type="ORF">GCM10009788_24290</name>
</gene>
<keyword evidence="2" id="KW-1185">Reference proteome</keyword>
<evidence type="ECO:0000313" key="1">
    <source>
        <dbReference type="EMBL" id="GAA1519488.1"/>
    </source>
</evidence>
<proteinExistence type="predicted"/>
<protein>
    <submittedName>
        <fullName evidence="1">Uncharacterized protein</fullName>
    </submittedName>
</protein>
<sequence>MRCARSLPLRGSRAVAPDEGKVAETMALTIEPRAASHTASKSGLALKGSTACPIVGRLIWRTLEDALLDVSQRIGHRGR</sequence>
<dbReference type="EMBL" id="BAAAOR010000019">
    <property type="protein sequence ID" value="GAA1519488.1"/>
    <property type="molecule type" value="Genomic_DNA"/>
</dbReference>
<reference evidence="1 2" key="1">
    <citation type="journal article" date="2019" name="Int. J. Syst. Evol. Microbiol.">
        <title>The Global Catalogue of Microorganisms (GCM) 10K type strain sequencing project: providing services to taxonomists for standard genome sequencing and annotation.</title>
        <authorList>
            <consortium name="The Broad Institute Genomics Platform"/>
            <consortium name="The Broad Institute Genome Sequencing Center for Infectious Disease"/>
            <person name="Wu L."/>
            <person name="Ma J."/>
        </authorList>
    </citation>
    <scope>NUCLEOTIDE SEQUENCE [LARGE SCALE GENOMIC DNA]</scope>
    <source>
        <strain evidence="1 2">JCM 14942</strain>
    </source>
</reference>
<evidence type="ECO:0000313" key="2">
    <source>
        <dbReference type="Proteomes" id="UP001500842"/>
    </source>
</evidence>
<organism evidence="1 2">
    <name type="scientific">Nocardioides humi</name>
    <dbReference type="NCBI Taxonomy" id="449461"/>
    <lineage>
        <taxon>Bacteria</taxon>
        <taxon>Bacillati</taxon>
        <taxon>Actinomycetota</taxon>
        <taxon>Actinomycetes</taxon>
        <taxon>Propionibacteriales</taxon>
        <taxon>Nocardioidaceae</taxon>
        <taxon>Nocardioides</taxon>
    </lineage>
</organism>
<accession>A0ABN2AHK9</accession>